<dbReference type="PANTHER" id="PTHR11886">
    <property type="entry name" value="DYNEIN LIGHT CHAIN"/>
    <property type="match status" value="1"/>
</dbReference>
<dbReference type="Gene3D" id="3.30.740.10">
    <property type="entry name" value="Protein Inhibitor Of Neuronal Nitric Oxide Synthase"/>
    <property type="match status" value="1"/>
</dbReference>
<evidence type="ECO:0000256" key="6">
    <source>
        <dbReference type="ARBA" id="ARBA00022701"/>
    </source>
</evidence>
<dbReference type="AlphaFoldDB" id="A0A9Q1CAI9"/>
<evidence type="ECO:0000256" key="2">
    <source>
        <dbReference type="ARBA" id="ARBA00004245"/>
    </source>
</evidence>
<keyword evidence="10 13" id="KW-0505">Motor protein</keyword>
<evidence type="ECO:0000256" key="13">
    <source>
        <dbReference type="RuleBase" id="RU365010"/>
    </source>
</evidence>
<keyword evidence="15" id="KW-1185">Reference proteome</keyword>
<dbReference type="InterPro" id="IPR001372">
    <property type="entry name" value="Dynein_light_chain_typ-1/2"/>
</dbReference>
<dbReference type="GO" id="GO:0051028">
    <property type="term" value="P:mRNA transport"/>
    <property type="evidence" value="ECO:0007669"/>
    <property type="project" value="UniProtKB-KW"/>
</dbReference>
<dbReference type="GO" id="GO:0045505">
    <property type="term" value="F:dynein intermediate chain binding"/>
    <property type="evidence" value="ECO:0007669"/>
    <property type="project" value="TreeGrafter"/>
</dbReference>
<dbReference type="GO" id="GO:0005634">
    <property type="term" value="C:nucleus"/>
    <property type="evidence" value="ECO:0007669"/>
    <property type="project" value="UniProtKB-SubCell"/>
</dbReference>
<keyword evidence="8" id="KW-0653">Protein transport</keyword>
<dbReference type="SMART" id="SM01375">
    <property type="entry name" value="Dynein_light"/>
    <property type="match status" value="1"/>
</dbReference>
<dbReference type="EMBL" id="JAIZAY010000006">
    <property type="protein sequence ID" value="KAJ8041014.1"/>
    <property type="molecule type" value="Genomic_DNA"/>
</dbReference>
<evidence type="ECO:0000256" key="8">
    <source>
        <dbReference type="ARBA" id="ARBA00022927"/>
    </source>
</evidence>
<dbReference type="GO" id="GO:0005874">
    <property type="term" value="C:microtubule"/>
    <property type="evidence" value="ECO:0007669"/>
    <property type="project" value="UniProtKB-KW"/>
</dbReference>
<organism evidence="14 15">
    <name type="scientific">Holothuria leucospilota</name>
    <name type="common">Black long sea cucumber</name>
    <name type="synonym">Mertensiothuria leucospilota</name>
    <dbReference type="NCBI Taxonomy" id="206669"/>
    <lineage>
        <taxon>Eukaryota</taxon>
        <taxon>Metazoa</taxon>
        <taxon>Echinodermata</taxon>
        <taxon>Eleutherozoa</taxon>
        <taxon>Echinozoa</taxon>
        <taxon>Holothuroidea</taxon>
        <taxon>Aspidochirotacea</taxon>
        <taxon>Aspidochirotida</taxon>
        <taxon>Holothuriidae</taxon>
        <taxon>Holothuria</taxon>
    </lineage>
</organism>
<dbReference type="PANTHER" id="PTHR11886:SF35">
    <property type="entry name" value="DYNEIN LIGHT CHAIN"/>
    <property type="match status" value="1"/>
</dbReference>
<evidence type="ECO:0000256" key="11">
    <source>
        <dbReference type="ARBA" id="ARBA00023212"/>
    </source>
</evidence>
<keyword evidence="6 13" id="KW-0493">Microtubule</keyword>
<keyword evidence="7" id="KW-0509">mRNA transport</keyword>
<evidence type="ECO:0000256" key="5">
    <source>
        <dbReference type="ARBA" id="ARBA00022490"/>
    </source>
</evidence>
<keyword evidence="9 13" id="KW-0243">Dynein</keyword>
<keyword evidence="12" id="KW-0539">Nucleus</keyword>
<proteinExistence type="inferred from homology"/>
<comment type="subcellular location">
    <subcellularLocation>
        <location evidence="2 13">Cytoplasm</location>
        <location evidence="2 13">Cytoskeleton</location>
    </subcellularLocation>
    <subcellularLocation>
        <location evidence="1">Nucleus</location>
    </subcellularLocation>
</comment>
<evidence type="ECO:0000256" key="10">
    <source>
        <dbReference type="ARBA" id="ARBA00023175"/>
    </source>
</evidence>
<dbReference type="OrthoDB" id="6506078at2759"/>
<reference evidence="14" key="1">
    <citation type="submission" date="2021-10" db="EMBL/GenBank/DDBJ databases">
        <title>Tropical sea cucumber genome reveals ecological adaptation and Cuvierian tubules defense mechanism.</title>
        <authorList>
            <person name="Chen T."/>
        </authorList>
    </citation>
    <scope>NUCLEOTIDE SEQUENCE</scope>
    <source>
        <strain evidence="14">Nanhai2018</strain>
        <tissue evidence="14">Muscle</tissue>
    </source>
</reference>
<evidence type="ECO:0000313" key="15">
    <source>
        <dbReference type="Proteomes" id="UP001152320"/>
    </source>
</evidence>
<dbReference type="CDD" id="cd21452">
    <property type="entry name" value="DLC-like_DYNLL1_DYNLL2"/>
    <property type="match status" value="1"/>
</dbReference>
<evidence type="ECO:0000256" key="1">
    <source>
        <dbReference type="ARBA" id="ARBA00004123"/>
    </source>
</evidence>
<dbReference type="InterPro" id="IPR019763">
    <property type="entry name" value="Dynein_light_1/2_CS"/>
</dbReference>
<dbReference type="GO" id="GO:0005868">
    <property type="term" value="C:cytoplasmic dynein complex"/>
    <property type="evidence" value="ECO:0007669"/>
    <property type="project" value="TreeGrafter"/>
</dbReference>
<accession>A0A9Q1CAI9</accession>
<sequence>MNSHHRPSNNNIKKAVVKNADMEDGMREDVLGLATQCMEKFTLEKDMASFMKRQMDELHGPTWHAVVGKHFGSFVTHETKHFIYFYCGSYAFLLFKSG</sequence>
<dbReference type="GO" id="GO:0007017">
    <property type="term" value="P:microtubule-based process"/>
    <property type="evidence" value="ECO:0007669"/>
    <property type="project" value="InterPro"/>
</dbReference>
<evidence type="ECO:0000256" key="3">
    <source>
        <dbReference type="ARBA" id="ARBA00010156"/>
    </source>
</evidence>
<comment type="similarity">
    <text evidence="3 13">Belongs to the dynein light chain family.</text>
</comment>
<keyword evidence="5 13" id="KW-0963">Cytoplasm</keyword>
<keyword evidence="4" id="KW-0813">Transport</keyword>
<dbReference type="SUPFAM" id="SSF54648">
    <property type="entry name" value="DLC"/>
    <property type="match status" value="1"/>
</dbReference>
<dbReference type="FunFam" id="3.30.740.10:FF:000005">
    <property type="entry name" value="Dynein light chain"/>
    <property type="match status" value="1"/>
</dbReference>
<evidence type="ECO:0000313" key="14">
    <source>
        <dbReference type="EMBL" id="KAJ8041014.1"/>
    </source>
</evidence>
<evidence type="ECO:0000256" key="12">
    <source>
        <dbReference type="ARBA" id="ARBA00023242"/>
    </source>
</evidence>
<protein>
    <recommendedName>
        <fullName evidence="13">Dynein light chain</fullName>
    </recommendedName>
</protein>
<comment type="caution">
    <text evidence="14">The sequence shown here is derived from an EMBL/GenBank/DDBJ whole genome shotgun (WGS) entry which is preliminary data.</text>
</comment>
<name>A0A9Q1CAI9_HOLLE</name>
<evidence type="ECO:0000256" key="7">
    <source>
        <dbReference type="ARBA" id="ARBA00022816"/>
    </source>
</evidence>
<evidence type="ECO:0000256" key="9">
    <source>
        <dbReference type="ARBA" id="ARBA00023017"/>
    </source>
</evidence>
<keyword evidence="11 13" id="KW-0206">Cytoskeleton</keyword>
<dbReference type="InterPro" id="IPR037177">
    <property type="entry name" value="DLC_sf"/>
</dbReference>
<dbReference type="Pfam" id="PF01221">
    <property type="entry name" value="Dynein_light"/>
    <property type="match status" value="1"/>
</dbReference>
<dbReference type="PROSITE" id="PS01239">
    <property type="entry name" value="DYNEIN_LIGHT_1"/>
    <property type="match status" value="1"/>
</dbReference>
<dbReference type="GO" id="GO:0015031">
    <property type="term" value="P:protein transport"/>
    <property type="evidence" value="ECO:0007669"/>
    <property type="project" value="UniProtKB-KW"/>
</dbReference>
<gene>
    <name evidence="14" type="ORF">HOLleu_15494</name>
</gene>
<dbReference type="Proteomes" id="UP001152320">
    <property type="component" value="Chromosome 6"/>
</dbReference>
<evidence type="ECO:0000256" key="4">
    <source>
        <dbReference type="ARBA" id="ARBA00022448"/>
    </source>
</evidence>